<organism evidence="1 2">
    <name type="scientific">Lysinibacillus piscis</name>
    <dbReference type="NCBI Taxonomy" id="2518931"/>
    <lineage>
        <taxon>Bacteria</taxon>
        <taxon>Bacillati</taxon>
        <taxon>Bacillota</taxon>
        <taxon>Bacilli</taxon>
        <taxon>Bacillales</taxon>
        <taxon>Bacillaceae</taxon>
        <taxon>Lysinibacillus</taxon>
    </lineage>
</organism>
<dbReference type="RefSeq" id="WP_264988845.1">
    <property type="nucleotide sequence ID" value="NZ_BRZA01000002.1"/>
</dbReference>
<proteinExistence type="predicted"/>
<evidence type="ECO:0000313" key="2">
    <source>
        <dbReference type="Proteomes" id="UP001065593"/>
    </source>
</evidence>
<gene>
    <name evidence="1" type="ORF">LYSBPC_22280</name>
</gene>
<accession>A0ABQ5NL68</accession>
<protein>
    <submittedName>
        <fullName evidence="1">Uncharacterized protein</fullName>
    </submittedName>
</protein>
<dbReference type="EMBL" id="BRZA01000002">
    <property type="protein sequence ID" value="GLC89101.1"/>
    <property type="molecule type" value="Genomic_DNA"/>
</dbReference>
<name>A0ABQ5NL68_9BACI</name>
<reference evidence="1" key="1">
    <citation type="submission" date="2022-08" db="EMBL/GenBank/DDBJ databases">
        <title>Draft genome sequence of Lysinibacillus sp. strain KH24.</title>
        <authorList>
            <person name="Kanbe H."/>
            <person name="Itoh H."/>
        </authorList>
    </citation>
    <scope>NUCLEOTIDE SEQUENCE</scope>
    <source>
        <strain evidence="1">KH24</strain>
    </source>
</reference>
<keyword evidence="2" id="KW-1185">Reference proteome</keyword>
<comment type="caution">
    <text evidence="1">The sequence shown here is derived from an EMBL/GenBank/DDBJ whole genome shotgun (WGS) entry which is preliminary data.</text>
</comment>
<evidence type="ECO:0000313" key="1">
    <source>
        <dbReference type="EMBL" id="GLC89101.1"/>
    </source>
</evidence>
<dbReference type="Proteomes" id="UP001065593">
    <property type="component" value="Unassembled WGS sequence"/>
</dbReference>
<sequence length="137" mass="15661">MLLINLMQAYELNKLSTLGYTEEEILKALRKGDVSSWQEKAGEDDFAEIQALFQESEQSFLDAYNGHYRIKYVTLPGLRNLLRLRFGLEEGKNFQVLDTGVQHVTCDEETAQQIQQMLSTNWSFVKQADGTYSITVG</sequence>